<keyword evidence="2" id="KW-1185">Reference proteome</keyword>
<dbReference type="Proteomes" id="UP000317078">
    <property type="component" value="Unassembled WGS sequence"/>
</dbReference>
<reference evidence="1 2" key="1">
    <citation type="journal article" date="2019" name="Environ. Microbiol.">
        <title>Species interactions and distinct microbial communities in high Arctic permafrost affected cryosols are associated with the CH4 and CO2 gas fluxes.</title>
        <authorList>
            <person name="Altshuler I."/>
            <person name="Hamel J."/>
            <person name="Turney S."/>
            <person name="Magnuson E."/>
            <person name="Levesque R."/>
            <person name="Greer C."/>
            <person name="Whyte L.G."/>
        </authorList>
    </citation>
    <scope>NUCLEOTIDE SEQUENCE [LARGE SCALE GENOMIC DNA]</scope>
    <source>
        <strain evidence="1 2">S9.3B</strain>
    </source>
</reference>
<proteinExistence type="predicted"/>
<dbReference type="AlphaFoldDB" id="A0A502GDX4"/>
<name>A0A502GDX4_9PROT</name>
<accession>A0A502GDX4</accession>
<evidence type="ECO:0000313" key="2">
    <source>
        <dbReference type="Proteomes" id="UP000317078"/>
    </source>
</evidence>
<dbReference type="RefSeq" id="WP_140881424.1">
    <property type="nucleotide sequence ID" value="NZ_RCZP01000002.1"/>
</dbReference>
<organism evidence="1 2">
    <name type="scientific">Muricoccus nepalensis</name>
    <dbReference type="NCBI Taxonomy" id="1854500"/>
    <lineage>
        <taxon>Bacteria</taxon>
        <taxon>Pseudomonadati</taxon>
        <taxon>Pseudomonadota</taxon>
        <taxon>Alphaproteobacteria</taxon>
        <taxon>Acetobacterales</taxon>
        <taxon>Roseomonadaceae</taxon>
        <taxon>Muricoccus</taxon>
    </lineage>
</organism>
<gene>
    <name evidence="1" type="ORF">EAH89_03775</name>
</gene>
<evidence type="ECO:0000313" key="1">
    <source>
        <dbReference type="EMBL" id="TPG60497.1"/>
    </source>
</evidence>
<dbReference type="OrthoDB" id="7262897at2"/>
<dbReference type="EMBL" id="RCZP01000002">
    <property type="protein sequence ID" value="TPG60497.1"/>
    <property type="molecule type" value="Genomic_DNA"/>
</dbReference>
<comment type="caution">
    <text evidence="1">The sequence shown here is derived from an EMBL/GenBank/DDBJ whole genome shotgun (WGS) entry which is preliminary data.</text>
</comment>
<sequence>MSGAGLSDFRRLGGALAQASADQLARVVSVIDALPDRAEADLILDRVRPTLRGRGVSRPLRFTRLLFAPLDGLIVPAPAWRPGMAAVPRPALSLLARAVRDALGGFAAEIEAACAGRTREDEAALLALGGRLWPAAAVVLPEAAPAVWREAGFAAADYEPVRQRCATAWRHALALRPAQAAAADGPPPELCRDVLSAAVAEGPAAFEVVLRLLLAGAARPAGVAALALEVAPGAGPAVMPAAQRALDDLLASSVERVSAPLPSAPDGGQAAVAAAQAACTLVEDLEASSLLRTPQRREGLLALRQAADKACRRGFSDTLTRGFMQPMACLRRADAADAAAEIERAEDAARSLRKIEAAGRRLGGAETYDRALRSAAEAVAEDAKAGTAPAVGRADALRLTEILLGPDAAERLLGGPRRKRPR</sequence>
<protein>
    <submittedName>
        <fullName evidence="1">Uncharacterized protein</fullName>
    </submittedName>
</protein>